<dbReference type="RefSeq" id="WP_149164879.1">
    <property type="nucleotide sequence ID" value="NZ_QOKV01000005.1"/>
</dbReference>
<reference evidence="15 16" key="1">
    <citation type="submission" date="2018-07" db="EMBL/GenBank/DDBJ databases">
        <title>Genome sequence of Roseomonas fauriae ATCC 49958.</title>
        <authorList>
            <person name="Sant'Anna F.H."/>
            <person name="Baldani J.I."/>
            <person name="Zilli J.E."/>
            <person name="Reis V.M."/>
            <person name="Hartmann A."/>
            <person name="Cruz L."/>
            <person name="de Souza E.M."/>
            <person name="de Oliveira Pedrosa F."/>
            <person name="Passaglia L.M.P."/>
        </authorList>
    </citation>
    <scope>NUCLEOTIDE SEQUENCE [LARGE SCALE GENOMIC DNA]</scope>
    <source>
        <strain evidence="15 16">ATCC 49958</strain>
    </source>
</reference>
<keyword evidence="5 11" id="KW-0436">Ligase</keyword>
<gene>
    <name evidence="11" type="primary">argS</name>
    <name evidence="15" type="ORF">DS837_11515</name>
</gene>
<dbReference type="FunFam" id="1.10.730.10:FF:000008">
    <property type="entry name" value="Arginine--tRNA ligase"/>
    <property type="match status" value="1"/>
</dbReference>
<evidence type="ECO:0000256" key="7">
    <source>
        <dbReference type="ARBA" id="ARBA00022840"/>
    </source>
</evidence>
<sequence>MNIFKVFENDIRKLLDELAAEGQIPAGLDTARLTVEPPREAAHGDLSTNAAMILAKPAGKPPRALAELLVAKLKTRPDVASAEIAGPGFVNLRLTADVWRDRIRDVLTAGTAYGESALGGQRPVNVEYVSANPTGPLHAAHGRGAVFGDALAALLEKAGYAVSREYYINDAGAQVDVLGRSTFLRYREALGEDIGEIPAGLYPGEYLKEVGQALAERDGNKWVGADEADWLPACRDFAIATIMEWIKEDLGVLGVRMDVYSSERALVKAGAVDTALKALEDRGLIYVGVLEPPKGKKPDDWEPRPQTLFKSTDFGDDVDRPLKKSDGSFTYFSNDIAYHYDKHRRGFDLQIDVWGADHGGYVKRMQAATTAITEGKASLDVKLCQLVHLMKNGEPVKMSKRAGTFVTLRDVIEEVGRDVVRFIMLTRRNDQTLDFDFAKVVEQSKDNPVFYVQYAHARCRSVLRHAATALPRADLSLAALAAKANLARLDSEEEMALAKRMATWPRLVESAAEAHEPHRVAFYLYDLASDFHALWNKGRDDTSLRFLIDGDEEVTVARLALVSAVATVIASGLAVMGVEPVEEMRS</sequence>
<dbReference type="AlphaFoldDB" id="A0A6L3B1W5"/>
<comment type="caution">
    <text evidence="11">Lacks conserved residue(s) required for the propagation of feature annotation.</text>
</comment>
<evidence type="ECO:0000256" key="6">
    <source>
        <dbReference type="ARBA" id="ARBA00022741"/>
    </source>
</evidence>
<dbReference type="InterPro" id="IPR008909">
    <property type="entry name" value="DALR_anticod-bd"/>
</dbReference>
<dbReference type="InterPro" id="IPR005148">
    <property type="entry name" value="Arg-tRNA-synth_N"/>
</dbReference>
<comment type="subunit">
    <text evidence="3 11">Monomer.</text>
</comment>
<dbReference type="GO" id="GO:0004814">
    <property type="term" value="F:arginine-tRNA ligase activity"/>
    <property type="evidence" value="ECO:0007669"/>
    <property type="project" value="UniProtKB-UniRule"/>
</dbReference>
<keyword evidence="6 11" id="KW-0547">Nucleotide-binding</keyword>
<dbReference type="InterPro" id="IPR001278">
    <property type="entry name" value="Arg-tRNA-ligase"/>
</dbReference>
<evidence type="ECO:0000256" key="11">
    <source>
        <dbReference type="HAMAP-Rule" id="MF_00123"/>
    </source>
</evidence>
<organism evidence="15 16">
    <name type="scientific">Azospirillum brasilense</name>
    <dbReference type="NCBI Taxonomy" id="192"/>
    <lineage>
        <taxon>Bacteria</taxon>
        <taxon>Pseudomonadati</taxon>
        <taxon>Pseudomonadota</taxon>
        <taxon>Alphaproteobacteria</taxon>
        <taxon>Rhodospirillales</taxon>
        <taxon>Azospirillaceae</taxon>
        <taxon>Azospirillum</taxon>
    </lineage>
</organism>
<comment type="subcellular location">
    <subcellularLocation>
        <location evidence="1 11">Cytoplasm</location>
    </subcellularLocation>
</comment>
<evidence type="ECO:0000256" key="1">
    <source>
        <dbReference type="ARBA" id="ARBA00004496"/>
    </source>
</evidence>
<keyword evidence="8 11" id="KW-0648">Protein biosynthesis</keyword>
<dbReference type="InterPro" id="IPR014729">
    <property type="entry name" value="Rossmann-like_a/b/a_fold"/>
</dbReference>
<dbReference type="InterPro" id="IPR036695">
    <property type="entry name" value="Arg-tRNA-synth_N_sf"/>
</dbReference>
<protein>
    <recommendedName>
        <fullName evidence="11">Arginine--tRNA ligase</fullName>
        <ecNumber evidence="11">6.1.1.19</ecNumber>
    </recommendedName>
    <alternativeName>
        <fullName evidence="11">Arginyl-tRNA synthetase</fullName>
        <shortName evidence="11">ArgRS</shortName>
    </alternativeName>
</protein>
<proteinExistence type="inferred from homology"/>
<evidence type="ECO:0000256" key="12">
    <source>
        <dbReference type="RuleBase" id="RU363038"/>
    </source>
</evidence>
<dbReference type="GO" id="GO:0005524">
    <property type="term" value="F:ATP binding"/>
    <property type="evidence" value="ECO:0007669"/>
    <property type="project" value="UniProtKB-UniRule"/>
</dbReference>
<dbReference type="InterPro" id="IPR009080">
    <property type="entry name" value="tRNAsynth_Ia_anticodon-bd"/>
</dbReference>
<evidence type="ECO:0000259" key="14">
    <source>
        <dbReference type="SMART" id="SM01016"/>
    </source>
</evidence>
<keyword evidence="4 11" id="KW-0963">Cytoplasm</keyword>
<evidence type="ECO:0000256" key="4">
    <source>
        <dbReference type="ARBA" id="ARBA00022490"/>
    </source>
</evidence>
<feature type="domain" description="Arginyl tRNA synthetase N-terminal" evidence="14">
    <location>
        <begin position="5"/>
        <end position="94"/>
    </location>
</feature>
<dbReference type="GO" id="GO:0006420">
    <property type="term" value="P:arginyl-tRNA aminoacylation"/>
    <property type="evidence" value="ECO:0007669"/>
    <property type="project" value="UniProtKB-UniRule"/>
</dbReference>
<dbReference type="InterPro" id="IPR035684">
    <property type="entry name" value="ArgRS_core"/>
</dbReference>
<dbReference type="Gene3D" id="3.30.1360.70">
    <property type="entry name" value="Arginyl tRNA synthetase N-terminal domain"/>
    <property type="match status" value="1"/>
</dbReference>
<dbReference type="Gene3D" id="1.10.730.10">
    <property type="entry name" value="Isoleucyl-tRNA Synthetase, Domain 1"/>
    <property type="match status" value="1"/>
</dbReference>
<keyword evidence="9 11" id="KW-0030">Aminoacyl-tRNA synthetase</keyword>
<dbReference type="HAMAP" id="MF_00123">
    <property type="entry name" value="Arg_tRNA_synth"/>
    <property type="match status" value="1"/>
</dbReference>
<dbReference type="PANTHER" id="PTHR11956:SF5">
    <property type="entry name" value="ARGININE--TRNA LIGASE, CYTOPLASMIC"/>
    <property type="match status" value="1"/>
</dbReference>
<dbReference type="SMART" id="SM01016">
    <property type="entry name" value="Arg_tRNA_synt_N"/>
    <property type="match status" value="1"/>
</dbReference>
<dbReference type="FunFam" id="3.40.50.620:FF:000062">
    <property type="entry name" value="Arginine--tRNA ligase"/>
    <property type="match status" value="1"/>
</dbReference>
<dbReference type="NCBIfam" id="TIGR00456">
    <property type="entry name" value="argS"/>
    <property type="match status" value="1"/>
</dbReference>
<dbReference type="Gene3D" id="3.40.50.620">
    <property type="entry name" value="HUPs"/>
    <property type="match status" value="1"/>
</dbReference>
<dbReference type="SUPFAM" id="SSF55190">
    <property type="entry name" value="Arginyl-tRNA synthetase (ArgRS), N-terminal 'additional' domain"/>
    <property type="match status" value="1"/>
</dbReference>
<accession>A0A6L3B1W5</accession>
<dbReference type="CDD" id="cd00671">
    <property type="entry name" value="ArgRS_core"/>
    <property type="match status" value="1"/>
</dbReference>
<dbReference type="PANTHER" id="PTHR11956">
    <property type="entry name" value="ARGINYL-TRNA SYNTHETASE"/>
    <property type="match status" value="1"/>
</dbReference>
<dbReference type="EC" id="6.1.1.19" evidence="11"/>
<dbReference type="Pfam" id="PF03485">
    <property type="entry name" value="Arg_tRNA_synt_N"/>
    <property type="match status" value="1"/>
</dbReference>
<evidence type="ECO:0000256" key="8">
    <source>
        <dbReference type="ARBA" id="ARBA00022917"/>
    </source>
</evidence>
<comment type="similarity">
    <text evidence="2 11 12">Belongs to the class-I aminoacyl-tRNA synthetase family.</text>
</comment>
<dbReference type="Proteomes" id="UP000476837">
    <property type="component" value="Unassembled WGS sequence"/>
</dbReference>
<comment type="caution">
    <text evidence="15">The sequence shown here is derived from an EMBL/GenBank/DDBJ whole genome shotgun (WGS) entry which is preliminary data.</text>
</comment>
<evidence type="ECO:0000256" key="5">
    <source>
        <dbReference type="ARBA" id="ARBA00022598"/>
    </source>
</evidence>
<dbReference type="SMART" id="SM00836">
    <property type="entry name" value="DALR_1"/>
    <property type="match status" value="1"/>
</dbReference>
<keyword evidence="7 11" id="KW-0067">ATP-binding</keyword>
<dbReference type="Pfam" id="PF00750">
    <property type="entry name" value="tRNA-synt_1d"/>
    <property type="match status" value="1"/>
</dbReference>
<dbReference type="GO" id="GO:0005737">
    <property type="term" value="C:cytoplasm"/>
    <property type="evidence" value="ECO:0007669"/>
    <property type="project" value="UniProtKB-SubCell"/>
</dbReference>
<evidence type="ECO:0000256" key="10">
    <source>
        <dbReference type="ARBA" id="ARBA00049339"/>
    </source>
</evidence>
<dbReference type="SUPFAM" id="SSF47323">
    <property type="entry name" value="Anticodon-binding domain of a subclass of class I aminoacyl-tRNA synthetases"/>
    <property type="match status" value="1"/>
</dbReference>
<evidence type="ECO:0000313" key="15">
    <source>
        <dbReference type="EMBL" id="KAA0686310.1"/>
    </source>
</evidence>
<dbReference type="PRINTS" id="PR01038">
    <property type="entry name" value="TRNASYNTHARG"/>
</dbReference>
<dbReference type="EMBL" id="QOKV01000005">
    <property type="protein sequence ID" value="KAA0686310.1"/>
    <property type="molecule type" value="Genomic_DNA"/>
</dbReference>
<dbReference type="SUPFAM" id="SSF52374">
    <property type="entry name" value="Nucleotidylyl transferase"/>
    <property type="match status" value="1"/>
</dbReference>
<dbReference type="Pfam" id="PF05746">
    <property type="entry name" value="DALR_1"/>
    <property type="match status" value="1"/>
</dbReference>
<name>A0A6L3B1W5_AZOBR</name>
<evidence type="ECO:0000313" key="16">
    <source>
        <dbReference type="Proteomes" id="UP000476837"/>
    </source>
</evidence>
<evidence type="ECO:0000256" key="2">
    <source>
        <dbReference type="ARBA" id="ARBA00005594"/>
    </source>
</evidence>
<evidence type="ECO:0000256" key="3">
    <source>
        <dbReference type="ARBA" id="ARBA00011245"/>
    </source>
</evidence>
<evidence type="ECO:0000259" key="13">
    <source>
        <dbReference type="SMART" id="SM00836"/>
    </source>
</evidence>
<feature type="domain" description="DALR anticodon binding" evidence="13">
    <location>
        <begin position="452"/>
        <end position="584"/>
    </location>
</feature>
<comment type="catalytic activity">
    <reaction evidence="10 11">
        <text>tRNA(Arg) + L-arginine + ATP = L-arginyl-tRNA(Arg) + AMP + diphosphate</text>
        <dbReference type="Rhea" id="RHEA:20301"/>
        <dbReference type="Rhea" id="RHEA-COMP:9658"/>
        <dbReference type="Rhea" id="RHEA-COMP:9673"/>
        <dbReference type="ChEBI" id="CHEBI:30616"/>
        <dbReference type="ChEBI" id="CHEBI:32682"/>
        <dbReference type="ChEBI" id="CHEBI:33019"/>
        <dbReference type="ChEBI" id="CHEBI:78442"/>
        <dbReference type="ChEBI" id="CHEBI:78513"/>
        <dbReference type="ChEBI" id="CHEBI:456215"/>
        <dbReference type="EC" id="6.1.1.19"/>
    </reaction>
</comment>
<evidence type="ECO:0000256" key="9">
    <source>
        <dbReference type="ARBA" id="ARBA00023146"/>
    </source>
</evidence>